<dbReference type="InterPro" id="IPR050398">
    <property type="entry name" value="HssS/ArlS-like"/>
</dbReference>
<dbReference type="Gene3D" id="3.30.565.10">
    <property type="entry name" value="Histidine kinase-like ATPase, C-terminal domain"/>
    <property type="match status" value="1"/>
</dbReference>
<dbReference type="GO" id="GO:0005524">
    <property type="term" value="F:ATP binding"/>
    <property type="evidence" value="ECO:0007669"/>
    <property type="project" value="UniProtKB-KW"/>
</dbReference>
<dbReference type="RefSeq" id="WP_190926674.1">
    <property type="nucleotide sequence ID" value="NZ_JACXJA010000008.1"/>
</dbReference>
<proteinExistence type="predicted"/>
<dbReference type="EMBL" id="JACXJA010000008">
    <property type="protein sequence ID" value="MBD2862096.1"/>
    <property type="molecule type" value="Genomic_DNA"/>
</dbReference>
<dbReference type="Gene3D" id="1.10.287.130">
    <property type="match status" value="1"/>
</dbReference>
<dbReference type="FunFam" id="1.10.287.130:FF:000001">
    <property type="entry name" value="Two-component sensor histidine kinase"/>
    <property type="match status" value="1"/>
</dbReference>
<dbReference type="PRINTS" id="PR00344">
    <property type="entry name" value="BCTRLSENSOR"/>
</dbReference>
<comment type="catalytic activity">
    <reaction evidence="1">
        <text>ATP + protein L-histidine = ADP + protein N-phospho-L-histidine.</text>
        <dbReference type="EC" id="2.7.13.3"/>
    </reaction>
</comment>
<keyword evidence="5" id="KW-0597">Phosphoprotein</keyword>
<feature type="domain" description="Histidine kinase" evidence="18">
    <location>
        <begin position="241"/>
        <end position="457"/>
    </location>
</feature>
<evidence type="ECO:0000259" key="18">
    <source>
        <dbReference type="PROSITE" id="PS50109"/>
    </source>
</evidence>
<dbReference type="GO" id="GO:0005886">
    <property type="term" value="C:plasma membrane"/>
    <property type="evidence" value="ECO:0007669"/>
    <property type="project" value="UniProtKB-SubCell"/>
</dbReference>
<evidence type="ECO:0000256" key="14">
    <source>
        <dbReference type="ARBA" id="ARBA00023136"/>
    </source>
</evidence>
<feature type="domain" description="HAMP" evidence="19">
    <location>
        <begin position="181"/>
        <end position="233"/>
    </location>
</feature>
<evidence type="ECO:0000256" key="3">
    <source>
        <dbReference type="ARBA" id="ARBA00012438"/>
    </source>
</evidence>
<dbReference type="InterPro" id="IPR003661">
    <property type="entry name" value="HisK_dim/P_dom"/>
</dbReference>
<evidence type="ECO:0000256" key="6">
    <source>
        <dbReference type="ARBA" id="ARBA00022679"/>
    </source>
</evidence>
<evidence type="ECO:0000256" key="13">
    <source>
        <dbReference type="ARBA" id="ARBA00023026"/>
    </source>
</evidence>
<dbReference type="InterPro" id="IPR036097">
    <property type="entry name" value="HisK_dim/P_sf"/>
</dbReference>
<dbReference type="AlphaFoldDB" id="A0A927GYN4"/>
<comment type="caution">
    <text evidence="20">The sequence shown here is derived from an EMBL/GenBank/DDBJ whole genome shotgun (WGS) entry which is preliminary data.</text>
</comment>
<dbReference type="PROSITE" id="PS50885">
    <property type="entry name" value="HAMP"/>
    <property type="match status" value="1"/>
</dbReference>
<reference evidence="20" key="1">
    <citation type="submission" date="2020-09" db="EMBL/GenBank/DDBJ databases">
        <title>A novel bacterium of genus Paenibacillus, isolated from South China Sea.</title>
        <authorList>
            <person name="Huang H."/>
            <person name="Mo K."/>
            <person name="Hu Y."/>
        </authorList>
    </citation>
    <scope>NUCLEOTIDE SEQUENCE</scope>
    <source>
        <strain evidence="20">IB182363</strain>
    </source>
</reference>
<dbReference type="SMART" id="SM00387">
    <property type="entry name" value="HATPase_c"/>
    <property type="match status" value="1"/>
</dbReference>
<dbReference type="SUPFAM" id="SSF55874">
    <property type="entry name" value="ATPase domain of HSP90 chaperone/DNA topoisomerase II/histidine kinase"/>
    <property type="match status" value="1"/>
</dbReference>
<dbReference type="InterPro" id="IPR005467">
    <property type="entry name" value="His_kinase_dom"/>
</dbReference>
<keyword evidence="10" id="KW-0067">ATP-binding</keyword>
<keyword evidence="8" id="KW-0547">Nucleotide-binding</keyword>
<dbReference type="Pfam" id="PF02518">
    <property type="entry name" value="HATPase_c"/>
    <property type="match status" value="1"/>
</dbReference>
<keyword evidence="21" id="KW-1185">Reference proteome</keyword>
<feature type="transmembrane region" description="Helical" evidence="17">
    <location>
        <begin position="165"/>
        <end position="184"/>
    </location>
</feature>
<dbReference type="FunFam" id="3.30.565.10:FF:000006">
    <property type="entry name" value="Sensor histidine kinase WalK"/>
    <property type="match status" value="1"/>
</dbReference>
<gene>
    <name evidence="20" type="ORF">IDH45_08890</name>
</gene>
<dbReference type="InterPro" id="IPR036890">
    <property type="entry name" value="HATPase_C_sf"/>
</dbReference>
<dbReference type="InterPro" id="IPR004358">
    <property type="entry name" value="Sig_transdc_His_kin-like_C"/>
</dbReference>
<dbReference type="PANTHER" id="PTHR45528:SF11">
    <property type="entry name" value="HISTIDINE KINASE"/>
    <property type="match status" value="1"/>
</dbReference>
<keyword evidence="12" id="KW-0902">Two-component regulatory system</keyword>
<evidence type="ECO:0000256" key="17">
    <source>
        <dbReference type="SAM" id="Phobius"/>
    </source>
</evidence>
<dbReference type="SUPFAM" id="SSF158472">
    <property type="entry name" value="HAMP domain-like"/>
    <property type="match status" value="1"/>
</dbReference>
<evidence type="ECO:0000256" key="9">
    <source>
        <dbReference type="ARBA" id="ARBA00022777"/>
    </source>
</evidence>
<dbReference type="Pfam" id="PF00512">
    <property type="entry name" value="HisKA"/>
    <property type="match status" value="1"/>
</dbReference>
<dbReference type="SUPFAM" id="SSF47384">
    <property type="entry name" value="Homodimeric domain of signal transducing histidine kinase"/>
    <property type="match status" value="1"/>
</dbReference>
<dbReference type="EC" id="2.7.13.3" evidence="3"/>
<dbReference type="InterPro" id="IPR003660">
    <property type="entry name" value="HAMP_dom"/>
</dbReference>
<dbReference type="Pfam" id="PF00672">
    <property type="entry name" value="HAMP"/>
    <property type="match status" value="1"/>
</dbReference>
<dbReference type="CDD" id="cd00075">
    <property type="entry name" value="HATPase"/>
    <property type="match status" value="1"/>
</dbReference>
<name>A0A927GYN4_9BACL</name>
<dbReference type="PROSITE" id="PS50109">
    <property type="entry name" value="HIS_KIN"/>
    <property type="match status" value="1"/>
</dbReference>
<keyword evidence="11 17" id="KW-1133">Transmembrane helix</keyword>
<evidence type="ECO:0000256" key="15">
    <source>
        <dbReference type="ARBA" id="ARBA00037219"/>
    </source>
</evidence>
<organism evidence="20 21">
    <name type="scientific">Paenibacillus oceani</name>
    <dbReference type="NCBI Taxonomy" id="2772510"/>
    <lineage>
        <taxon>Bacteria</taxon>
        <taxon>Bacillati</taxon>
        <taxon>Bacillota</taxon>
        <taxon>Bacilli</taxon>
        <taxon>Bacillales</taxon>
        <taxon>Paenibacillaceae</taxon>
        <taxon>Paenibacillus</taxon>
    </lineage>
</organism>
<dbReference type="GO" id="GO:0000155">
    <property type="term" value="F:phosphorelay sensor kinase activity"/>
    <property type="evidence" value="ECO:0007669"/>
    <property type="project" value="InterPro"/>
</dbReference>
<evidence type="ECO:0000256" key="5">
    <source>
        <dbReference type="ARBA" id="ARBA00022553"/>
    </source>
</evidence>
<dbReference type="SMART" id="SM00304">
    <property type="entry name" value="HAMP"/>
    <property type="match status" value="1"/>
</dbReference>
<evidence type="ECO:0000256" key="8">
    <source>
        <dbReference type="ARBA" id="ARBA00022741"/>
    </source>
</evidence>
<sequence>MIRTLYLRIAIVIFIVVWCSLALSSLMFSHYFRVQLNDRVEELLQNAAKLVVRLIQETEPQQLGQTVSIAGKLNRGQELQLFSDSDERFSSVPGAKTKCVIPPVIVNEVLNGGSYSSFQGEEREDCPQGSVGTAFEYSGKLYALFVSPSGPAPIRRIEFLDFRNLSTILLISSFLIALAAIYLVRPLKKITKATRKIAGGDFNVQLNIRQKDELGQLASSITHMAQELNKMEKMRQEFVSNVSHDIQTPLTSIRGFSKLLQQDGLDAQDKIGYLKLIESESERLSRLSENLLKLASLDADQYPHQPRPLQLDEQLRRCVVATEPLWSAKQLDIELELPPVRLSADEDSLGQVWTNLLHNAIKFTPSGGQITVTLHEDERQVSVTVADTGIGISPEDQQNIFRRFYKADSSRHNSGWSGSGLGLAIVQKIVGLHKGRLTLVSQLHEGTSIRIDFPKENKKSL</sequence>
<keyword evidence="9 20" id="KW-0418">Kinase</keyword>
<dbReference type="InterPro" id="IPR003594">
    <property type="entry name" value="HATPase_dom"/>
</dbReference>
<dbReference type="CDD" id="cd06225">
    <property type="entry name" value="HAMP"/>
    <property type="match status" value="1"/>
</dbReference>
<evidence type="ECO:0000256" key="2">
    <source>
        <dbReference type="ARBA" id="ARBA00004651"/>
    </source>
</evidence>
<evidence type="ECO:0000313" key="20">
    <source>
        <dbReference type="EMBL" id="MBD2862096.1"/>
    </source>
</evidence>
<dbReference type="CDD" id="cd00082">
    <property type="entry name" value="HisKA"/>
    <property type="match status" value="1"/>
</dbReference>
<evidence type="ECO:0000256" key="16">
    <source>
        <dbReference type="ARBA" id="ARBA00040841"/>
    </source>
</evidence>
<evidence type="ECO:0000313" key="21">
    <source>
        <dbReference type="Proteomes" id="UP000639396"/>
    </source>
</evidence>
<comment type="subcellular location">
    <subcellularLocation>
        <location evidence="2">Cell membrane</location>
        <topology evidence="2">Multi-pass membrane protein</topology>
    </subcellularLocation>
</comment>
<evidence type="ECO:0000256" key="1">
    <source>
        <dbReference type="ARBA" id="ARBA00000085"/>
    </source>
</evidence>
<comment type="function">
    <text evidence="15">Member of the two-component regulatory system HssS/HssR involved in intracellular heme homeostasis and tempering of staphylococcal virulence. HssS functions as a heme sensor histidine kinase which is autophosphorylated at a histidine residue and transfers its phosphate group to an aspartate residue of HssR. HssR/HssS activates the expression of hrtAB, an efflux pump, in response to extracellular heme, hemin, hemoglobin or blood.</text>
</comment>
<accession>A0A927GYN4</accession>
<dbReference type="Gene3D" id="1.10.8.500">
    <property type="entry name" value="HAMP domain in histidine kinase"/>
    <property type="match status" value="1"/>
</dbReference>
<keyword evidence="7 17" id="KW-0812">Transmembrane</keyword>
<evidence type="ECO:0000256" key="11">
    <source>
        <dbReference type="ARBA" id="ARBA00022989"/>
    </source>
</evidence>
<dbReference type="Proteomes" id="UP000639396">
    <property type="component" value="Unassembled WGS sequence"/>
</dbReference>
<keyword evidence="4" id="KW-1003">Cell membrane</keyword>
<feature type="transmembrane region" description="Helical" evidence="17">
    <location>
        <begin position="6"/>
        <end position="29"/>
    </location>
</feature>
<keyword evidence="6" id="KW-0808">Transferase</keyword>
<evidence type="ECO:0000256" key="7">
    <source>
        <dbReference type="ARBA" id="ARBA00022692"/>
    </source>
</evidence>
<evidence type="ECO:0000259" key="19">
    <source>
        <dbReference type="PROSITE" id="PS50885"/>
    </source>
</evidence>
<keyword evidence="13" id="KW-0843">Virulence</keyword>
<evidence type="ECO:0000256" key="4">
    <source>
        <dbReference type="ARBA" id="ARBA00022475"/>
    </source>
</evidence>
<protein>
    <recommendedName>
        <fullName evidence="16">Heme sensor protein HssS</fullName>
        <ecNumber evidence="3">2.7.13.3</ecNumber>
    </recommendedName>
</protein>
<dbReference type="SMART" id="SM00388">
    <property type="entry name" value="HisKA"/>
    <property type="match status" value="1"/>
</dbReference>
<evidence type="ECO:0000256" key="12">
    <source>
        <dbReference type="ARBA" id="ARBA00023012"/>
    </source>
</evidence>
<dbReference type="PANTHER" id="PTHR45528">
    <property type="entry name" value="SENSOR HISTIDINE KINASE CPXA"/>
    <property type="match status" value="1"/>
</dbReference>
<keyword evidence="14 17" id="KW-0472">Membrane</keyword>
<evidence type="ECO:0000256" key="10">
    <source>
        <dbReference type="ARBA" id="ARBA00022840"/>
    </source>
</evidence>